<evidence type="ECO:0000313" key="1">
    <source>
        <dbReference type="EMBL" id="MBB5758014.1"/>
    </source>
</evidence>
<dbReference type="RefSeq" id="WP_183570065.1">
    <property type="nucleotide sequence ID" value="NZ_JACHOP010000010.1"/>
</dbReference>
<dbReference type="Proteomes" id="UP000583454">
    <property type="component" value="Unassembled WGS sequence"/>
</dbReference>
<dbReference type="AlphaFoldDB" id="A0A840ZLF2"/>
<reference evidence="1 2" key="1">
    <citation type="submission" date="2020-08" db="EMBL/GenBank/DDBJ databases">
        <title>Genomic Encyclopedia of Type Strains, Phase IV (KMG-IV): sequencing the most valuable type-strain genomes for metagenomic binning, comparative biology and taxonomic classification.</title>
        <authorList>
            <person name="Goeker M."/>
        </authorList>
    </citation>
    <scope>NUCLEOTIDE SEQUENCE [LARGE SCALE GENOMIC DNA]</scope>
    <source>
        <strain evidence="1 2">DSM 2163</strain>
    </source>
</reference>
<organism evidence="1 2">
    <name type="scientific">Methylorubrum rhodinum</name>
    <dbReference type="NCBI Taxonomy" id="29428"/>
    <lineage>
        <taxon>Bacteria</taxon>
        <taxon>Pseudomonadati</taxon>
        <taxon>Pseudomonadota</taxon>
        <taxon>Alphaproteobacteria</taxon>
        <taxon>Hyphomicrobiales</taxon>
        <taxon>Methylobacteriaceae</taxon>
        <taxon>Methylorubrum</taxon>
    </lineage>
</organism>
<proteinExistence type="predicted"/>
<accession>A0A840ZLF2</accession>
<protein>
    <submittedName>
        <fullName evidence="1">Putative nucleic acid-binding Zn-ribbon protein</fullName>
    </submittedName>
</protein>
<gene>
    <name evidence="1" type="ORF">HNR00_002731</name>
</gene>
<sequence length="74" mass="8488">MTTEAPDNLVLEHLRAIRSDISRIKEDIHGLRAEMTSVRQHLGGVVTLQEFDHTDLASLKVRIERIEKRLELAD</sequence>
<keyword evidence="2" id="KW-1185">Reference proteome</keyword>
<comment type="caution">
    <text evidence="1">The sequence shown here is derived from an EMBL/GenBank/DDBJ whole genome shotgun (WGS) entry which is preliminary data.</text>
</comment>
<dbReference type="EMBL" id="JACHOP010000010">
    <property type="protein sequence ID" value="MBB5758014.1"/>
    <property type="molecule type" value="Genomic_DNA"/>
</dbReference>
<name>A0A840ZLF2_9HYPH</name>
<evidence type="ECO:0000313" key="2">
    <source>
        <dbReference type="Proteomes" id="UP000583454"/>
    </source>
</evidence>